<accession>A0A3M0G5W7</accession>
<protein>
    <submittedName>
        <fullName evidence="2">Uncharacterized protein</fullName>
    </submittedName>
</protein>
<comment type="caution">
    <text evidence="2">The sequence shown here is derived from an EMBL/GenBank/DDBJ whole genome shotgun (WGS) entry which is preliminary data.</text>
</comment>
<keyword evidence="1" id="KW-0472">Membrane</keyword>
<dbReference type="OrthoDB" id="1149279at2"/>
<dbReference type="Proteomes" id="UP000281985">
    <property type="component" value="Unassembled WGS sequence"/>
</dbReference>
<name>A0A3M0G5W7_9FLAO</name>
<feature type="transmembrane region" description="Helical" evidence="1">
    <location>
        <begin position="119"/>
        <end position="137"/>
    </location>
</feature>
<feature type="transmembrane region" description="Helical" evidence="1">
    <location>
        <begin position="143"/>
        <end position="162"/>
    </location>
</feature>
<evidence type="ECO:0000313" key="2">
    <source>
        <dbReference type="EMBL" id="RMB57662.1"/>
    </source>
</evidence>
<evidence type="ECO:0000313" key="3">
    <source>
        <dbReference type="Proteomes" id="UP000281985"/>
    </source>
</evidence>
<gene>
    <name evidence="2" type="ORF">EAX61_11155</name>
</gene>
<dbReference type="EMBL" id="REFV01000010">
    <property type="protein sequence ID" value="RMB57662.1"/>
    <property type="molecule type" value="Genomic_DNA"/>
</dbReference>
<proteinExistence type="predicted"/>
<dbReference type="AlphaFoldDB" id="A0A3M0G5W7"/>
<evidence type="ECO:0000256" key="1">
    <source>
        <dbReference type="SAM" id="Phobius"/>
    </source>
</evidence>
<organism evidence="2 3">
    <name type="scientific">Dokdonia sinensis</name>
    <dbReference type="NCBI Taxonomy" id="2479847"/>
    <lineage>
        <taxon>Bacteria</taxon>
        <taxon>Pseudomonadati</taxon>
        <taxon>Bacteroidota</taxon>
        <taxon>Flavobacteriia</taxon>
        <taxon>Flavobacteriales</taxon>
        <taxon>Flavobacteriaceae</taxon>
        <taxon>Dokdonia</taxon>
    </lineage>
</organism>
<sequence length="173" mass="19572">MPILPEMDHRKIYTGSKINAQYLQSLLLESSLKSVIRDDGESSRRAGFGVDYMNEAKLLIHKDDYLKAKHILDNAMDDDGNLMGIDEELLEEQAMQTRSIPVENAAQQSTIGKRSPFNLLLNAIIVLYSSYRLYPLLQGETLPWWRILLSGALVVFCGWTLIAHFTSKNEKAA</sequence>
<keyword evidence="1" id="KW-0812">Transmembrane</keyword>
<keyword evidence="3" id="KW-1185">Reference proteome</keyword>
<keyword evidence="1" id="KW-1133">Transmembrane helix</keyword>
<reference evidence="2 3" key="1">
    <citation type="submission" date="2018-10" db="EMBL/GenBank/DDBJ databases">
        <title>Dokdonia luteus sp. nov., isolated from sea water.</title>
        <authorList>
            <person name="Zhou L.Y."/>
            <person name="Du Z.J."/>
        </authorList>
    </citation>
    <scope>NUCLEOTIDE SEQUENCE [LARGE SCALE GENOMIC DNA]</scope>
    <source>
        <strain evidence="2 3">SH27</strain>
    </source>
</reference>